<accession>A0AA97NVA1</accession>
<dbReference type="Proteomes" id="UP000011086">
    <property type="component" value="Unassembled WGS sequence"/>
</dbReference>
<evidence type="ECO:0000313" key="1">
    <source>
        <dbReference type="EMBL" id="ELQ36981.1"/>
    </source>
</evidence>
<name>A0AA97NVA1_PYRO3</name>
<dbReference type="AlphaFoldDB" id="A0AA97NVA1"/>
<dbReference type="EMBL" id="JH793961">
    <property type="protein sequence ID" value="ELQ36981.1"/>
    <property type="molecule type" value="Genomic_DNA"/>
</dbReference>
<sequence>MKSPSFSFLLFSPPSGAFAPGQDFGRANMNRSCEKAMRILSEWVDDGPRWHELHELHEVAIGPPKDPRCIRSPCYGAGWMAVSTTWFWDKGKIADSTIESHMLVSWTSHPATAYRLLSGRNPQERELRGGRQAPSV</sequence>
<proteinExistence type="predicted"/>
<protein>
    <submittedName>
        <fullName evidence="1">Uncharacterized protein</fullName>
    </submittedName>
</protein>
<organism evidence="1">
    <name type="scientific">Pyricularia oryzae (strain Y34)</name>
    <name type="common">Rice blast fungus</name>
    <name type="synonym">Magnaporthe oryzae</name>
    <dbReference type="NCBI Taxonomy" id="1143189"/>
    <lineage>
        <taxon>Eukaryota</taxon>
        <taxon>Fungi</taxon>
        <taxon>Dikarya</taxon>
        <taxon>Ascomycota</taxon>
        <taxon>Pezizomycotina</taxon>
        <taxon>Sordariomycetes</taxon>
        <taxon>Sordariomycetidae</taxon>
        <taxon>Magnaporthales</taxon>
        <taxon>Pyriculariaceae</taxon>
        <taxon>Pyricularia</taxon>
    </lineage>
</organism>
<reference evidence="1" key="1">
    <citation type="journal article" date="2012" name="PLoS Genet.">
        <title>Comparative analysis of the genomes of two field isolates of the rice blast fungus Magnaporthe oryzae.</title>
        <authorList>
            <person name="Xue M."/>
            <person name="Yang J."/>
            <person name="Li Z."/>
            <person name="Hu S."/>
            <person name="Yao N."/>
            <person name="Dean R.A."/>
            <person name="Zhao W."/>
            <person name="Shen M."/>
            <person name="Zhang H."/>
            <person name="Li C."/>
            <person name="Liu L."/>
            <person name="Cao L."/>
            <person name="Xu X."/>
            <person name="Xing Y."/>
            <person name="Hsiang T."/>
            <person name="Zhang Z."/>
            <person name="Xu J.R."/>
            <person name="Peng Y.L."/>
        </authorList>
    </citation>
    <scope>NUCLEOTIDE SEQUENCE</scope>
    <source>
        <strain evidence="1">Y34</strain>
    </source>
</reference>
<gene>
    <name evidence="1" type="ORF">OOU_Y34scaffold00624g77</name>
</gene>